<dbReference type="Gene3D" id="2.30.30.40">
    <property type="entry name" value="SH3 Domains"/>
    <property type="match status" value="1"/>
</dbReference>
<gene>
    <name evidence="2" type="ORF">HUV48_02575</name>
</gene>
<comment type="caution">
    <text evidence="2">The sequence shown here is derived from an EMBL/GenBank/DDBJ whole genome shotgun (WGS) entry which is preliminary data.</text>
</comment>
<keyword evidence="3" id="KW-1185">Reference proteome</keyword>
<dbReference type="InterPro" id="IPR010466">
    <property type="entry name" value="DUF1058"/>
</dbReference>
<evidence type="ECO:0000313" key="2">
    <source>
        <dbReference type="EMBL" id="NVD43901.1"/>
    </source>
</evidence>
<dbReference type="AlphaFoldDB" id="A0A850GWI8"/>
<dbReference type="Pfam" id="PF06347">
    <property type="entry name" value="SH3_4"/>
    <property type="match status" value="2"/>
</dbReference>
<accession>A0A850GWI8</accession>
<name>A0A850GWI8_9SPHN</name>
<reference evidence="2 3" key="1">
    <citation type="submission" date="2020-06" db="EMBL/GenBank/DDBJ databases">
        <title>Altererythrobacter sp. HHU K3-1.</title>
        <authorList>
            <person name="Zhang D."/>
            <person name="Xue H."/>
        </authorList>
    </citation>
    <scope>NUCLEOTIDE SEQUENCE [LARGE SCALE GENOMIC DNA]</scope>
    <source>
        <strain evidence="2 3">HHU K3-1</strain>
    </source>
</reference>
<dbReference type="RefSeq" id="WP_176266197.1">
    <property type="nucleotide sequence ID" value="NZ_JABWGV010000001.1"/>
</dbReference>
<evidence type="ECO:0000313" key="3">
    <source>
        <dbReference type="Proteomes" id="UP000561438"/>
    </source>
</evidence>
<feature type="chain" id="PRO_5032750077" description="SH3b domain-containing protein" evidence="1">
    <location>
        <begin position="34"/>
        <end position="169"/>
    </location>
</feature>
<organism evidence="2 3">
    <name type="scientific">Qipengyuania atrilutea</name>
    <dbReference type="NCBI Taxonomy" id="2744473"/>
    <lineage>
        <taxon>Bacteria</taxon>
        <taxon>Pseudomonadati</taxon>
        <taxon>Pseudomonadota</taxon>
        <taxon>Alphaproteobacteria</taxon>
        <taxon>Sphingomonadales</taxon>
        <taxon>Erythrobacteraceae</taxon>
        <taxon>Qipengyuania</taxon>
    </lineage>
</organism>
<dbReference type="Proteomes" id="UP000561438">
    <property type="component" value="Unassembled WGS sequence"/>
</dbReference>
<keyword evidence="1" id="KW-0732">Signal</keyword>
<feature type="signal peptide" evidence="1">
    <location>
        <begin position="1"/>
        <end position="33"/>
    </location>
</feature>
<evidence type="ECO:0008006" key="4">
    <source>
        <dbReference type="Google" id="ProtNLM"/>
    </source>
</evidence>
<sequence>MKRHRILQKLLPIKPLVPLAAALAFVFGAPASAQEKEAPYWASIRESATEMNLRVGPSPEYKIAWVYRRPGLPVKVLRLKDGWRLIEDPDGAQGWVVARLLSPDRSAYVVGDGLAEMRSEPSRDAELKWRVEPGVSGKLGSCDEGWCRFEAQGNRGYIEADRLWGTGEP</sequence>
<proteinExistence type="predicted"/>
<dbReference type="EMBL" id="JABWGV010000001">
    <property type="protein sequence ID" value="NVD43901.1"/>
    <property type="molecule type" value="Genomic_DNA"/>
</dbReference>
<evidence type="ECO:0000256" key="1">
    <source>
        <dbReference type="SAM" id="SignalP"/>
    </source>
</evidence>
<protein>
    <recommendedName>
        <fullName evidence="4">SH3b domain-containing protein</fullName>
    </recommendedName>
</protein>